<dbReference type="InterPro" id="IPR002481">
    <property type="entry name" value="FUR"/>
</dbReference>
<keyword evidence="4" id="KW-0805">Transcription regulation</keyword>
<feature type="binding site" evidence="7">
    <location>
        <position position="135"/>
    </location>
    <ligand>
        <name>Zn(2+)</name>
        <dbReference type="ChEBI" id="CHEBI:29105"/>
    </ligand>
</feature>
<dbReference type="GO" id="GO:1900376">
    <property type="term" value="P:regulation of secondary metabolite biosynthetic process"/>
    <property type="evidence" value="ECO:0007669"/>
    <property type="project" value="TreeGrafter"/>
</dbReference>
<dbReference type="InterPro" id="IPR036388">
    <property type="entry name" value="WH-like_DNA-bd_sf"/>
</dbReference>
<keyword evidence="10" id="KW-1185">Reference proteome</keyword>
<dbReference type="Pfam" id="PF01475">
    <property type="entry name" value="FUR"/>
    <property type="match status" value="1"/>
</dbReference>
<evidence type="ECO:0000256" key="3">
    <source>
        <dbReference type="ARBA" id="ARBA00022833"/>
    </source>
</evidence>
<organism evidence="9 10">
    <name type="scientific">Oricola thermophila</name>
    <dbReference type="NCBI Taxonomy" id="2742145"/>
    <lineage>
        <taxon>Bacteria</taxon>
        <taxon>Pseudomonadati</taxon>
        <taxon>Pseudomonadota</taxon>
        <taxon>Alphaproteobacteria</taxon>
        <taxon>Hyphomicrobiales</taxon>
        <taxon>Ahrensiaceae</taxon>
        <taxon>Oricola</taxon>
    </lineage>
</organism>
<keyword evidence="2" id="KW-0678">Repressor</keyword>
<comment type="similarity">
    <text evidence="1">Belongs to the Fur family.</text>
</comment>
<reference evidence="9 10" key="1">
    <citation type="submission" date="2020-06" db="EMBL/GenBank/DDBJ databases">
        <title>Oricola thermophila sp. nov. isolated from a tidal sediments.</title>
        <authorList>
            <person name="Kwon K.K."/>
            <person name="Yang S.-H."/>
            <person name="Park M.-J."/>
        </authorList>
    </citation>
    <scope>NUCLEOTIDE SEQUENCE [LARGE SCALE GENOMIC DNA]</scope>
    <source>
        <strain evidence="9 10">MEBiC13590</strain>
    </source>
</reference>
<evidence type="ECO:0000256" key="7">
    <source>
        <dbReference type="PIRSR" id="PIRSR602481-1"/>
    </source>
</evidence>
<dbReference type="KEGG" id="orm:HTY61_13040"/>
<protein>
    <submittedName>
        <fullName evidence="9">Transcriptional repressor</fullName>
    </submittedName>
</protein>
<dbReference type="Gene3D" id="3.30.1490.190">
    <property type="match status" value="1"/>
</dbReference>
<keyword evidence="8" id="KW-0408">Iron</keyword>
<sequence length="138" mass="15035">MEAASEHAERPGLTRNQALVYDTLEDADAPLTAYNILDRLSGEGLRAPLQVYRALEKLLDLGMVHRLESLNAFIACRHPECDDHATVAFTICEKCGGVSEITDKALVDSLKALTVEAGFLPHKTTVEIRGLCRACRAG</sequence>
<keyword evidence="5" id="KW-0238">DNA-binding</keyword>
<accession>A0A6N1VK61</accession>
<evidence type="ECO:0000256" key="8">
    <source>
        <dbReference type="PIRSR" id="PIRSR602481-2"/>
    </source>
</evidence>
<evidence type="ECO:0000256" key="5">
    <source>
        <dbReference type="ARBA" id="ARBA00023125"/>
    </source>
</evidence>
<feature type="binding site" evidence="8">
    <location>
        <position position="83"/>
    </location>
    <ligand>
        <name>Fe cation</name>
        <dbReference type="ChEBI" id="CHEBI:24875"/>
    </ligand>
</feature>
<keyword evidence="6" id="KW-0804">Transcription</keyword>
<dbReference type="GO" id="GO:0008270">
    <property type="term" value="F:zinc ion binding"/>
    <property type="evidence" value="ECO:0007669"/>
    <property type="project" value="TreeGrafter"/>
</dbReference>
<dbReference type="RefSeq" id="WP_175277209.1">
    <property type="nucleotide sequence ID" value="NZ_CP054836.1"/>
</dbReference>
<dbReference type="PANTHER" id="PTHR33202:SF6">
    <property type="entry name" value="ZINC UPTAKE REGULATION PROTEIN"/>
    <property type="match status" value="1"/>
</dbReference>
<comment type="cofactor">
    <cofactor evidence="7">
        <name>Zn(2+)</name>
        <dbReference type="ChEBI" id="CHEBI:29105"/>
    </cofactor>
    <text evidence="7">Binds 1 zinc ion per subunit.</text>
</comment>
<evidence type="ECO:0000256" key="2">
    <source>
        <dbReference type="ARBA" id="ARBA00022491"/>
    </source>
</evidence>
<proteinExistence type="inferred from homology"/>
<dbReference type="Proteomes" id="UP000509367">
    <property type="component" value="Chromosome"/>
</dbReference>
<dbReference type="InterPro" id="IPR043135">
    <property type="entry name" value="Fur_C"/>
</dbReference>
<dbReference type="SUPFAM" id="SSF46785">
    <property type="entry name" value="Winged helix' DNA-binding domain"/>
    <property type="match status" value="1"/>
</dbReference>
<evidence type="ECO:0000313" key="10">
    <source>
        <dbReference type="Proteomes" id="UP000509367"/>
    </source>
</evidence>
<dbReference type="GO" id="GO:0045892">
    <property type="term" value="P:negative regulation of DNA-templated transcription"/>
    <property type="evidence" value="ECO:0007669"/>
    <property type="project" value="TreeGrafter"/>
</dbReference>
<dbReference type="EMBL" id="CP054836">
    <property type="protein sequence ID" value="QKV19317.1"/>
    <property type="molecule type" value="Genomic_DNA"/>
</dbReference>
<evidence type="ECO:0000256" key="1">
    <source>
        <dbReference type="ARBA" id="ARBA00007957"/>
    </source>
</evidence>
<dbReference type="GO" id="GO:0003700">
    <property type="term" value="F:DNA-binding transcription factor activity"/>
    <property type="evidence" value="ECO:0007669"/>
    <property type="project" value="InterPro"/>
</dbReference>
<feature type="binding site" evidence="7">
    <location>
        <position position="95"/>
    </location>
    <ligand>
        <name>Zn(2+)</name>
        <dbReference type="ChEBI" id="CHEBI:29105"/>
    </ligand>
</feature>
<dbReference type="AlphaFoldDB" id="A0A6N1VK61"/>
<evidence type="ECO:0000256" key="6">
    <source>
        <dbReference type="ARBA" id="ARBA00023163"/>
    </source>
</evidence>
<keyword evidence="7" id="KW-0479">Metal-binding</keyword>
<dbReference type="GO" id="GO:0005829">
    <property type="term" value="C:cytosol"/>
    <property type="evidence" value="ECO:0007669"/>
    <property type="project" value="TreeGrafter"/>
</dbReference>
<keyword evidence="3 7" id="KW-0862">Zinc</keyword>
<evidence type="ECO:0000256" key="4">
    <source>
        <dbReference type="ARBA" id="ARBA00023015"/>
    </source>
</evidence>
<gene>
    <name evidence="9" type="ORF">HTY61_13040</name>
</gene>
<feature type="binding site" evidence="7">
    <location>
        <position position="132"/>
    </location>
    <ligand>
        <name>Zn(2+)</name>
        <dbReference type="ChEBI" id="CHEBI:29105"/>
    </ligand>
</feature>
<evidence type="ECO:0000313" key="9">
    <source>
        <dbReference type="EMBL" id="QKV19317.1"/>
    </source>
</evidence>
<comment type="cofactor">
    <cofactor evidence="8">
        <name>Mn(2+)</name>
        <dbReference type="ChEBI" id="CHEBI:29035"/>
    </cofactor>
    <cofactor evidence="8">
        <name>Fe(2+)</name>
        <dbReference type="ChEBI" id="CHEBI:29033"/>
    </cofactor>
    <text evidence="8">Binds 1 Mn(2+) or Fe(2+) ion per subunit.</text>
</comment>
<feature type="binding site" evidence="7">
    <location>
        <position position="92"/>
    </location>
    <ligand>
        <name>Zn(2+)</name>
        <dbReference type="ChEBI" id="CHEBI:29105"/>
    </ligand>
</feature>
<dbReference type="Gene3D" id="1.10.10.10">
    <property type="entry name" value="Winged helix-like DNA-binding domain superfamily/Winged helix DNA-binding domain"/>
    <property type="match status" value="1"/>
</dbReference>
<dbReference type="InterPro" id="IPR036390">
    <property type="entry name" value="WH_DNA-bd_sf"/>
</dbReference>
<dbReference type="PANTHER" id="PTHR33202">
    <property type="entry name" value="ZINC UPTAKE REGULATION PROTEIN"/>
    <property type="match status" value="1"/>
</dbReference>
<dbReference type="GO" id="GO:0000976">
    <property type="term" value="F:transcription cis-regulatory region binding"/>
    <property type="evidence" value="ECO:0007669"/>
    <property type="project" value="TreeGrafter"/>
</dbReference>
<name>A0A6N1VK61_9HYPH</name>